<organism evidence="5 6">
    <name type="scientific">Talaromyces proteolyticus</name>
    <dbReference type="NCBI Taxonomy" id="1131652"/>
    <lineage>
        <taxon>Eukaryota</taxon>
        <taxon>Fungi</taxon>
        <taxon>Dikarya</taxon>
        <taxon>Ascomycota</taxon>
        <taxon>Pezizomycotina</taxon>
        <taxon>Eurotiomycetes</taxon>
        <taxon>Eurotiomycetidae</taxon>
        <taxon>Eurotiales</taxon>
        <taxon>Trichocomaceae</taxon>
        <taxon>Talaromyces</taxon>
        <taxon>Talaromyces sect. Bacilispori</taxon>
    </lineage>
</organism>
<evidence type="ECO:0000256" key="3">
    <source>
        <dbReference type="ARBA" id="ARBA00049194"/>
    </source>
</evidence>
<sequence length="314" mass="34730">MAVSVGKEAFKKCVVLALTNAVDQLKAEFRDLLFSEQRRPVEWTISWIRGLSDIPLPEDIIEDNKYRTVITTYTSHGVVGAIVSSNFPLMHAATKIAPALLMGNGLYPYPVQASDTIPSNHLSPYCGLRLVGLAHEDDNLGPWLTSYPRIDRIIVTGSTITEQASSKSASKTLKGLLLSCEFWGLICLNIKRIYVHEFVSEEFKDAVVYCKINDSDGSFITSTVIDRPPENSRIDAHCTALSWKSEDEVIARGNDTLMGLGASVWTNGLKKAERVARQMQAAGVWVNTHFSGFGTEWNSLKAFCNVQTLSLNKQ</sequence>
<comment type="similarity">
    <text evidence="1">Belongs to the aldehyde dehydrogenase family.</text>
</comment>
<reference evidence="5" key="1">
    <citation type="submission" date="2021-12" db="EMBL/GenBank/DDBJ databases">
        <title>Convergent genome expansion in fungi linked to evolution of root-endophyte symbiosis.</title>
        <authorList>
            <consortium name="DOE Joint Genome Institute"/>
            <person name="Ke Y.-H."/>
            <person name="Bonito G."/>
            <person name="Liao H.-L."/>
            <person name="Looney B."/>
            <person name="Rojas-Flechas A."/>
            <person name="Nash J."/>
            <person name="Hameed K."/>
            <person name="Schadt C."/>
            <person name="Martin F."/>
            <person name="Crous P.W."/>
            <person name="Miettinen O."/>
            <person name="Magnuson J.K."/>
            <person name="Labbe J."/>
            <person name="Jacobson D."/>
            <person name="Doktycz M.J."/>
            <person name="Veneault-Fourrey C."/>
            <person name="Kuo A."/>
            <person name="Mondo S."/>
            <person name="Calhoun S."/>
            <person name="Riley R."/>
            <person name="Ohm R."/>
            <person name="LaButti K."/>
            <person name="Andreopoulos B."/>
            <person name="Pangilinan J."/>
            <person name="Nolan M."/>
            <person name="Tritt A."/>
            <person name="Clum A."/>
            <person name="Lipzen A."/>
            <person name="Daum C."/>
            <person name="Barry K."/>
            <person name="Grigoriev I.V."/>
            <person name="Vilgalys R."/>
        </authorList>
    </citation>
    <scope>NUCLEOTIDE SEQUENCE</scope>
    <source>
        <strain evidence="5">PMI_201</strain>
    </source>
</reference>
<dbReference type="GeneID" id="70248959"/>
<dbReference type="Gene3D" id="3.40.309.10">
    <property type="entry name" value="Aldehyde Dehydrogenase, Chain A, domain 2"/>
    <property type="match status" value="1"/>
</dbReference>
<proteinExistence type="inferred from homology"/>
<dbReference type="InterPro" id="IPR016163">
    <property type="entry name" value="Ald_DH_C"/>
</dbReference>
<dbReference type="RefSeq" id="XP_046067661.1">
    <property type="nucleotide sequence ID" value="XM_046218672.1"/>
</dbReference>
<dbReference type="GO" id="GO:0004029">
    <property type="term" value="F:aldehyde dehydrogenase (NAD+) activity"/>
    <property type="evidence" value="ECO:0007669"/>
    <property type="project" value="UniProtKB-EC"/>
</dbReference>
<accession>A0AAD4PWI8</accession>
<keyword evidence="6" id="KW-1185">Reference proteome</keyword>
<dbReference type="Gene3D" id="3.40.605.10">
    <property type="entry name" value="Aldehyde Dehydrogenase, Chain A, domain 1"/>
    <property type="match status" value="1"/>
</dbReference>
<dbReference type="SUPFAM" id="SSF53720">
    <property type="entry name" value="ALDH-like"/>
    <property type="match status" value="1"/>
</dbReference>
<dbReference type="Pfam" id="PF00171">
    <property type="entry name" value="Aldedh"/>
    <property type="match status" value="2"/>
</dbReference>
<comment type="caution">
    <text evidence="5">The sequence shown here is derived from an EMBL/GenBank/DDBJ whole genome shotgun (WGS) entry which is preliminary data.</text>
</comment>
<evidence type="ECO:0000259" key="4">
    <source>
        <dbReference type="Pfam" id="PF00171"/>
    </source>
</evidence>
<dbReference type="InterPro" id="IPR016162">
    <property type="entry name" value="Ald_DH_N"/>
</dbReference>
<name>A0AAD4PWI8_9EURO</name>
<feature type="domain" description="Aldehyde dehydrogenase" evidence="4">
    <location>
        <begin position="214"/>
        <end position="289"/>
    </location>
</feature>
<dbReference type="AlphaFoldDB" id="A0AAD4PWI8"/>
<comment type="catalytic activity">
    <reaction evidence="3">
        <text>an aldehyde + NAD(+) + H2O = a carboxylate + NADH + 2 H(+)</text>
        <dbReference type="Rhea" id="RHEA:16185"/>
        <dbReference type="ChEBI" id="CHEBI:15377"/>
        <dbReference type="ChEBI" id="CHEBI:15378"/>
        <dbReference type="ChEBI" id="CHEBI:17478"/>
        <dbReference type="ChEBI" id="CHEBI:29067"/>
        <dbReference type="ChEBI" id="CHEBI:57540"/>
        <dbReference type="ChEBI" id="CHEBI:57945"/>
        <dbReference type="EC" id="1.2.1.3"/>
    </reaction>
</comment>
<dbReference type="EC" id="1.2.1.3" evidence="2"/>
<dbReference type="Proteomes" id="UP001201262">
    <property type="component" value="Unassembled WGS sequence"/>
</dbReference>
<gene>
    <name evidence="5" type="ORF">BGW36DRAFT_400820</name>
</gene>
<evidence type="ECO:0000313" key="6">
    <source>
        <dbReference type="Proteomes" id="UP001201262"/>
    </source>
</evidence>
<dbReference type="EMBL" id="JAJTJA010000012">
    <property type="protein sequence ID" value="KAH8691569.1"/>
    <property type="molecule type" value="Genomic_DNA"/>
</dbReference>
<protein>
    <recommendedName>
        <fullName evidence="2">aldehyde dehydrogenase (NAD(+))</fullName>
        <ecNumber evidence="2">1.2.1.3</ecNumber>
    </recommendedName>
</protein>
<feature type="domain" description="Aldehyde dehydrogenase" evidence="4">
    <location>
        <begin position="58"/>
        <end position="105"/>
    </location>
</feature>
<dbReference type="PANTHER" id="PTHR11699">
    <property type="entry name" value="ALDEHYDE DEHYDROGENASE-RELATED"/>
    <property type="match status" value="1"/>
</dbReference>
<dbReference type="InterPro" id="IPR015590">
    <property type="entry name" value="Aldehyde_DH_dom"/>
</dbReference>
<evidence type="ECO:0000256" key="1">
    <source>
        <dbReference type="ARBA" id="ARBA00009986"/>
    </source>
</evidence>
<evidence type="ECO:0000313" key="5">
    <source>
        <dbReference type="EMBL" id="KAH8691569.1"/>
    </source>
</evidence>
<evidence type="ECO:0000256" key="2">
    <source>
        <dbReference type="ARBA" id="ARBA00024226"/>
    </source>
</evidence>
<dbReference type="InterPro" id="IPR016161">
    <property type="entry name" value="Ald_DH/histidinol_DH"/>
</dbReference>